<feature type="compositionally biased region" description="Low complexity" evidence="1">
    <location>
        <begin position="434"/>
        <end position="460"/>
    </location>
</feature>
<dbReference type="HOGENOM" id="CLU_030740_0_0_1"/>
<dbReference type="KEGG" id="lbc:LACBIDRAFT_330000"/>
<dbReference type="GeneID" id="6079719"/>
<dbReference type="EMBL" id="DS547114">
    <property type="protein sequence ID" value="EDR05276.1"/>
    <property type="molecule type" value="Genomic_DNA"/>
</dbReference>
<dbReference type="OrthoDB" id="3049946at2759"/>
<name>B0DJV9_LACBS</name>
<feature type="region of interest" description="Disordered" evidence="1">
    <location>
        <begin position="186"/>
        <end position="225"/>
    </location>
</feature>
<evidence type="ECO:0000256" key="1">
    <source>
        <dbReference type="SAM" id="MobiDB-lite"/>
    </source>
</evidence>
<gene>
    <name evidence="2" type="ORF">LACBIDRAFT_330000</name>
</gene>
<dbReference type="AlphaFoldDB" id="B0DJV9"/>
<dbReference type="InParanoid" id="B0DJV9"/>
<evidence type="ECO:0000313" key="3">
    <source>
        <dbReference type="Proteomes" id="UP000001194"/>
    </source>
</evidence>
<evidence type="ECO:0000313" key="2">
    <source>
        <dbReference type="EMBL" id="EDR05276.1"/>
    </source>
</evidence>
<feature type="region of interest" description="Disordered" evidence="1">
    <location>
        <begin position="411"/>
        <end position="489"/>
    </location>
</feature>
<organism evidence="3">
    <name type="scientific">Laccaria bicolor (strain S238N-H82 / ATCC MYA-4686)</name>
    <name type="common">Bicoloured deceiver</name>
    <name type="synonym">Laccaria laccata var. bicolor</name>
    <dbReference type="NCBI Taxonomy" id="486041"/>
    <lineage>
        <taxon>Eukaryota</taxon>
        <taxon>Fungi</taxon>
        <taxon>Dikarya</taxon>
        <taxon>Basidiomycota</taxon>
        <taxon>Agaricomycotina</taxon>
        <taxon>Agaricomycetes</taxon>
        <taxon>Agaricomycetidae</taxon>
        <taxon>Agaricales</taxon>
        <taxon>Agaricineae</taxon>
        <taxon>Hydnangiaceae</taxon>
        <taxon>Laccaria</taxon>
    </lineage>
</organism>
<feature type="compositionally biased region" description="Basic residues" evidence="1">
    <location>
        <begin position="424"/>
        <end position="433"/>
    </location>
</feature>
<feature type="compositionally biased region" description="Low complexity" evidence="1">
    <location>
        <begin position="414"/>
        <end position="423"/>
    </location>
</feature>
<sequence>MNRGSSVAEATKKLWDAQSGCLMSHPNTDTSPQRRQHCFFILRYPLAILRACLSTMLLSTNYTPSSHYLSMRRYQPTLAMKSSPPCQDPQSKVDAWYQVNLHQPEDAMSLPSSSQAFATAHAMPRNQPPLTAFPVATPTFAPLHMTTSLPQDLAFIPMFDPPDFIPDEQPHVHVSSPPTSFPQDPVFTSTAGPSVNPPVRMPDEQPHVHPPSPAVHPVEAPSLSLPSPARMLAEPPSSMNPLPNPRFASQMRPIFTDQSKREQELRENARIVEEQRLAAIKKVKHTVTVCAWLSDDDGPEEFIHQGGFVWPNFCISTSILAAAGFQTSDENAWYHLYNRSRRSWQRFKANHVITVDSTTEVLIKDVNVKTCARLNDYLTDSRIDATPTNFRTNLRGERASIKVKLDRQFLELNPSTPRPSTTSKSKRARKVPRLHTPPTLTTTQPLSSSTVTDSESSSDVYCTPVKRRKLPAGKPSRMTAPLSSRTISGEDKRWPSDYPVCDVIRVLHSCKPPPSRTTIAQHFYSLTGIPFKRSTYYDAWSRWDEATQQQRDDAERCGEDGLWKDFAVCVSLEKSRLKVARQRVRRRQRTADAEESDASVDSVTSLDSFSTISTV</sequence>
<accession>B0DJV9</accession>
<dbReference type="Proteomes" id="UP000001194">
    <property type="component" value="Unassembled WGS sequence"/>
</dbReference>
<reference evidence="2 3" key="1">
    <citation type="journal article" date="2008" name="Nature">
        <title>The genome of Laccaria bicolor provides insights into mycorrhizal symbiosis.</title>
        <authorList>
            <person name="Martin F."/>
            <person name="Aerts A."/>
            <person name="Ahren D."/>
            <person name="Brun A."/>
            <person name="Danchin E.G.J."/>
            <person name="Duchaussoy F."/>
            <person name="Gibon J."/>
            <person name="Kohler A."/>
            <person name="Lindquist E."/>
            <person name="Pereda V."/>
            <person name="Salamov A."/>
            <person name="Shapiro H.J."/>
            <person name="Wuyts J."/>
            <person name="Blaudez D."/>
            <person name="Buee M."/>
            <person name="Brokstein P."/>
            <person name="Canbaeck B."/>
            <person name="Cohen D."/>
            <person name="Courty P.E."/>
            <person name="Coutinho P.M."/>
            <person name="Delaruelle C."/>
            <person name="Detter J.C."/>
            <person name="Deveau A."/>
            <person name="DiFazio S."/>
            <person name="Duplessis S."/>
            <person name="Fraissinet-Tachet L."/>
            <person name="Lucic E."/>
            <person name="Frey-Klett P."/>
            <person name="Fourrey C."/>
            <person name="Feussner I."/>
            <person name="Gay G."/>
            <person name="Grimwood J."/>
            <person name="Hoegger P.J."/>
            <person name="Jain P."/>
            <person name="Kilaru S."/>
            <person name="Labbe J."/>
            <person name="Lin Y.C."/>
            <person name="Legue V."/>
            <person name="Le Tacon F."/>
            <person name="Marmeisse R."/>
            <person name="Melayah D."/>
            <person name="Montanini B."/>
            <person name="Muratet M."/>
            <person name="Nehls U."/>
            <person name="Niculita-Hirzel H."/>
            <person name="Oudot-Le Secq M.P."/>
            <person name="Peter M."/>
            <person name="Quesneville H."/>
            <person name="Rajashekar B."/>
            <person name="Reich M."/>
            <person name="Rouhier N."/>
            <person name="Schmutz J."/>
            <person name="Yin T."/>
            <person name="Chalot M."/>
            <person name="Henrissat B."/>
            <person name="Kuees U."/>
            <person name="Lucas S."/>
            <person name="Van de Peer Y."/>
            <person name="Podila G.K."/>
            <person name="Polle A."/>
            <person name="Pukkila P.J."/>
            <person name="Richardson P.M."/>
            <person name="Rouze P."/>
            <person name="Sanders I.R."/>
            <person name="Stajich J.E."/>
            <person name="Tunlid A."/>
            <person name="Tuskan G."/>
            <person name="Grigoriev I.V."/>
        </authorList>
    </citation>
    <scope>NUCLEOTIDE SEQUENCE [LARGE SCALE GENOMIC DNA]</scope>
    <source>
        <strain evidence="3">S238N-H82 / ATCC MYA-4686</strain>
    </source>
</reference>
<dbReference type="RefSeq" id="XP_001884241.1">
    <property type="nucleotide sequence ID" value="XM_001884206.1"/>
</dbReference>
<protein>
    <submittedName>
        <fullName evidence="2">Predicted protein</fullName>
    </submittedName>
</protein>
<keyword evidence="3" id="KW-1185">Reference proteome</keyword>
<feature type="compositionally biased region" description="Polar residues" evidence="1">
    <location>
        <begin position="599"/>
        <end position="615"/>
    </location>
</feature>
<proteinExistence type="predicted"/>
<feature type="region of interest" description="Disordered" evidence="1">
    <location>
        <begin position="584"/>
        <end position="615"/>
    </location>
</feature>